<sequence>MLALWSALDVLIRSALIALSAASFLPQLSRVIVRGNLTGISSGKIIIDQLVATCSLAMVIVAMFGYPLGDDPLSAAQRLDIAQFAVVWMGQVSIFCLYLAVPATRINGLLTQTFVFFVVGVCMIFRVKVPAQRPLRLLEWLLLWYAMVGFATLNSLIFAFSQGALWWHARRQFVEAEVRECEALLQQIE</sequence>
<organism evidence="2 3">
    <name type="scientific">Zymoseptoria tritici (strain ST99CH_3D7)</name>
    <dbReference type="NCBI Taxonomy" id="1276538"/>
    <lineage>
        <taxon>Eukaryota</taxon>
        <taxon>Fungi</taxon>
        <taxon>Dikarya</taxon>
        <taxon>Ascomycota</taxon>
        <taxon>Pezizomycotina</taxon>
        <taxon>Dothideomycetes</taxon>
        <taxon>Dothideomycetidae</taxon>
        <taxon>Mycosphaerellales</taxon>
        <taxon>Mycosphaerellaceae</taxon>
        <taxon>Zymoseptoria</taxon>
    </lineage>
</organism>
<keyword evidence="1" id="KW-0472">Membrane</keyword>
<gene>
    <name evidence="2" type="ORF">ZT3D7_G2873</name>
</gene>
<keyword evidence="1" id="KW-1133">Transmembrane helix</keyword>
<feature type="transmembrane region" description="Helical" evidence="1">
    <location>
        <begin position="45"/>
        <end position="69"/>
    </location>
</feature>
<evidence type="ECO:0000313" key="2">
    <source>
        <dbReference type="EMBL" id="SMQ47725.1"/>
    </source>
</evidence>
<accession>A0A1X7RJY2</accession>
<reference evidence="2 3" key="1">
    <citation type="submission" date="2016-06" db="EMBL/GenBank/DDBJ databases">
        <authorList>
            <person name="Kjaerup R.B."/>
            <person name="Dalgaard T.S."/>
            <person name="Juul-Madsen H.R."/>
        </authorList>
    </citation>
    <scope>NUCLEOTIDE SEQUENCE [LARGE SCALE GENOMIC DNA]</scope>
</reference>
<dbReference type="AlphaFoldDB" id="A0A1X7RJY2"/>
<dbReference type="Proteomes" id="UP000215127">
    <property type="component" value="Chromosome 2"/>
</dbReference>
<name>A0A1X7RJY2_ZYMT9</name>
<feature type="transmembrane region" description="Helical" evidence="1">
    <location>
        <begin position="81"/>
        <end position="101"/>
    </location>
</feature>
<evidence type="ECO:0000313" key="3">
    <source>
        <dbReference type="Proteomes" id="UP000215127"/>
    </source>
</evidence>
<keyword evidence="3" id="KW-1185">Reference proteome</keyword>
<protein>
    <submittedName>
        <fullName evidence="2">Uncharacterized protein</fullName>
    </submittedName>
</protein>
<dbReference type="EMBL" id="LT853693">
    <property type="protein sequence ID" value="SMQ47725.1"/>
    <property type="molecule type" value="Genomic_DNA"/>
</dbReference>
<feature type="transmembrane region" description="Helical" evidence="1">
    <location>
        <begin position="141"/>
        <end position="161"/>
    </location>
</feature>
<feature type="transmembrane region" description="Helical" evidence="1">
    <location>
        <begin position="108"/>
        <end position="129"/>
    </location>
</feature>
<feature type="transmembrane region" description="Helical" evidence="1">
    <location>
        <begin position="12"/>
        <end position="33"/>
    </location>
</feature>
<evidence type="ECO:0000256" key="1">
    <source>
        <dbReference type="SAM" id="Phobius"/>
    </source>
</evidence>
<keyword evidence="1" id="KW-0812">Transmembrane</keyword>
<proteinExistence type="predicted"/>